<dbReference type="PANTHER" id="PTHR30535">
    <property type="entry name" value="VITAMIN B12-BINDING PROTEIN"/>
    <property type="match status" value="1"/>
</dbReference>
<dbReference type="RefSeq" id="WP_179582428.1">
    <property type="nucleotide sequence ID" value="NZ_JACBYR010000001.1"/>
</dbReference>
<evidence type="ECO:0000313" key="4">
    <source>
        <dbReference type="EMBL" id="NYE80904.1"/>
    </source>
</evidence>
<dbReference type="PROSITE" id="PS50983">
    <property type="entry name" value="FE_B12_PBP"/>
    <property type="match status" value="1"/>
</dbReference>
<evidence type="ECO:0000259" key="3">
    <source>
        <dbReference type="PROSITE" id="PS50983"/>
    </source>
</evidence>
<dbReference type="CDD" id="cd01144">
    <property type="entry name" value="BtuF"/>
    <property type="match status" value="1"/>
</dbReference>
<gene>
    <name evidence="4" type="ORF">FHW18_000175</name>
</gene>
<feature type="chain" id="PRO_5031174069" evidence="2">
    <location>
        <begin position="23"/>
        <end position="323"/>
    </location>
</feature>
<reference evidence="4 5" key="1">
    <citation type="submission" date="2020-07" db="EMBL/GenBank/DDBJ databases">
        <title>Genomic Encyclopedia of Type Strains, Phase IV (KMG-V): Genome sequencing to study the core and pangenomes of soil and plant-associated prokaryotes.</title>
        <authorList>
            <person name="Whitman W."/>
        </authorList>
    </citation>
    <scope>NUCLEOTIDE SEQUENCE [LARGE SCALE GENOMIC DNA]</scope>
    <source>
        <strain evidence="4 5">SAS40</strain>
    </source>
</reference>
<dbReference type="InterPro" id="IPR002491">
    <property type="entry name" value="ABC_transptr_periplasmic_BD"/>
</dbReference>
<keyword evidence="1 2" id="KW-0732">Signal</keyword>
<dbReference type="SUPFAM" id="SSF53807">
    <property type="entry name" value="Helical backbone' metal receptor"/>
    <property type="match status" value="1"/>
</dbReference>
<dbReference type="InterPro" id="IPR050902">
    <property type="entry name" value="ABC_Transporter_SBP"/>
</dbReference>
<keyword evidence="5" id="KW-1185">Reference proteome</keyword>
<dbReference type="NCBIfam" id="NF038402">
    <property type="entry name" value="TroA_like"/>
    <property type="match status" value="1"/>
</dbReference>
<dbReference type="InterPro" id="IPR054828">
    <property type="entry name" value="Vit_B12_bind_prot"/>
</dbReference>
<name>A0A7Y9IQ40_9BURK</name>
<comment type="caution">
    <text evidence="4">The sequence shown here is derived from an EMBL/GenBank/DDBJ whole genome shotgun (WGS) entry which is preliminary data.</text>
</comment>
<dbReference type="AlphaFoldDB" id="A0A7Y9IQ40"/>
<dbReference type="Proteomes" id="UP000542125">
    <property type="component" value="Unassembled WGS sequence"/>
</dbReference>
<accession>A0A7Y9IQ40</accession>
<evidence type="ECO:0000313" key="5">
    <source>
        <dbReference type="Proteomes" id="UP000542125"/>
    </source>
</evidence>
<feature type="domain" description="Fe/B12 periplasmic-binding" evidence="3">
    <location>
        <begin position="56"/>
        <end position="323"/>
    </location>
</feature>
<organism evidence="4 5">
    <name type="scientific">Pigmentiphaga litoralis</name>
    <dbReference type="NCBI Taxonomy" id="516702"/>
    <lineage>
        <taxon>Bacteria</taxon>
        <taxon>Pseudomonadati</taxon>
        <taxon>Pseudomonadota</taxon>
        <taxon>Betaproteobacteria</taxon>
        <taxon>Burkholderiales</taxon>
        <taxon>Alcaligenaceae</taxon>
        <taxon>Pigmentiphaga</taxon>
    </lineage>
</organism>
<sequence>MSLPRTLVAMMVAALGGEMAHAADASRQAATSPAALAIIVRDDTGRDVRLAAPARRIVTLSPHATELMVAAGAGDRLVGVDQNSDYPPEMKRLAQVGNPLNLDIERVLALKPDLIVAWDYAASGSTAGKLPMALLDSLGIAVFYSRPAVLADIPITLDRFGRLAGTDAVATPRAAQLRQQLQSLTATYAGQTPVRTFYQLSGQPIYTLNNRGIIGDALRLCGADNVFGTLPAAAPMVSVEGVLLANPQVIVVGASKGAGAAGAAGADGNAALAQWKAFAPGLTAAARGHLFVADADRMHRPGPRMIEETRTLCEHIDQARSPK</sequence>
<proteinExistence type="predicted"/>
<dbReference type="PANTHER" id="PTHR30535:SF34">
    <property type="entry name" value="MOLYBDATE-BINDING PROTEIN MOLA"/>
    <property type="match status" value="1"/>
</dbReference>
<dbReference type="EMBL" id="JACBYR010000001">
    <property type="protein sequence ID" value="NYE80904.1"/>
    <property type="molecule type" value="Genomic_DNA"/>
</dbReference>
<evidence type="ECO:0000256" key="1">
    <source>
        <dbReference type="ARBA" id="ARBA00022729"/>
    </source>
</evidence>
<protein>
    <submittedName>
        <fullName evidence="4">ABC-type Fe3+-hydroxamate transport system substrate-binding protein</fullName>
    </submittedName>
</protein>
<evidence type="ECO:0000256" key="2">
    <source>
        <dbReference type="SAM" id="SignalP"/>
    </source>
</evidence>
<dbReference type="Pfam" id="PF01497">
    <property type="entry name" value="Peripla_BP_2"/>
    <property type="match status" value="1"/>
</dbReference>
<feature type="signal peptide" evidence="2">
    <location>
        <begin position="1"/>
        <end position="22"/>
    </location>
</feature>
<dbReference type="Gene3D" id="3.40.50.1980">
    <property type="entry name" value="Nitrogenase molybdenum iron protein domain"/>
    <property type="match status" value="2"/>
</dbReference>